<dbReference type="NCBIfam" id="TIGR03725">
    <property type="entry name" value="T6A_YeaZ"/>
    <property type="match status" value="1"/>
</dbReference>
<keyword evidence="2" id="KW-0808">Transferase</keyword>
<dbReference type="RefSeq" id="WP_163457002.1">
    <property type="nucleotide sequence ID" value="NZ_JAAGOH010000007.1"/>
</dbReference>
<dbReference type="InterPro" id="IPR000905">
    <property type="entry name" value="Gcp-like_dom"/>
</dbReference>
<organism evidence="2 3">
    <name type="scientific">Ideonella livida</name>
    <dbReference type="NCBI Taxonomy" id="2707176"/>
    <lineage>
        <taxon>Bacteria</taxon>
        <taxon>Pseudomonadati</taxon>
        <taxon>Pseudomonadota</taxon>
        <taxon>Betaproteobacteria</taxon>
        <taxon>Burkholderiales</taxon>
        <taxon>Sphaerotilaceae</taxon>
        <taxon>Ideonella</taxon>
    </lineage>
</organism>
<dbReference type="Pfam" id="PF00814">
    <property type="entry name" value="TsaD"/>
    <property type="match status" value="1"/>
</dbReference>
<dbReference type="AlphaFoldDB" id="A0A7C9PGT9"/>
<evidence type="ECO:0000259" key="1">
    <source>
        <dbReference type="Pfam" id="PF00814"/>
    </source>
</evidence>
<dbReference type="GO" id="GO:0016740">
    <property type="term" value="F:transferase activity"/>
    <property type="evidence" value="ECO:0007669"/>
    <property type="project" value="UniProtKB-KW"/>
</dbReference>
<sequence>MVQPLQTPDAPCLLALDSATEPLALALVTGGQLRCRETAGGPQASSQLIPAVQALMAEAGCHWSDLQGVVVGRGPGAFTGLRSALAVAQGLALGLSLPVLTVDSLLLVAEAARAALAPEADDPAPADEVGQGRLFWALADARMGEVYAAAYRWQGAVGGWQETVAPFLGSPDAVVRAVRQAGAAPVLAGSALPLLADLTTDLPAVLPGAWVPHALGARAPALARLARQRWSPEAAGPPEQALPLYLRDKVALTMAERAGAVR</sequence>
<keyword evidence="3" id="KW-1185">Reference proteome</keyword>
<gene>
    <name evidence="2" type="primary">tsaB</name>
    <name evidence="2" type="ORF">G3A44_08085</name>
</gene>
<dbReference type="Proteomes" id="UP000484255">
    <property type="component" value="Unassembled WGS sequence"/>
</dbReference>
<dbReference type="InterPro" id="IPR043129">
    <property type="entry name" value="ATPase_NBD"/>
</dbReference>
<dbReference type="Gene3D" id="3.30.420.40">
    <property type="match status" value="2"/>
</dbReference>
<dbReference type="EMBL" id="JAAGOH010000007">
    <property type="protein sequence ID" value="NDY91151.1"/>
    <property type="molecule type" value="Genomic_DNA"/>
</dbReference>
<evidence type="ECO:0000313" key="2">
    <source>
        <dbReference type="EMBL" id="NDY91151.1"/>
    </source>
</evidence>
<protein>
    <submittedName>
        <fullName evidence="2">tRNA (Adenosine(37)-N6)-threonylcarbamoyltransferase complex dimerization subunit type 1 TsaB</fullName>
    </submittedName>
</protein>
<dbReference type="GO" id="GO:0002949">
    <property type="term" value="P:tRNA threonylcarbamoyladenosine modification"/>
    <property type="evidence" value="ECO:0007669"/>
    <property type="project" value="InterPro"/>
</dbReference>
<dbReference type="SUPFAM" id="SSF53067">
    <property type="entry name" value="Actin-like ATPase domain"/>
    <property type="match status" value="2"/>
</dbReference>
<reference evidence="2 3" key="1">
    <citation type="submission" date="2020-02" db="EMBL/GenBank/DDBJ databases">
        <title>Ideonella bacterium strain TBM-1.</title>
        <authorList>
            <person name="Chen W.-M."/>
        </authorList>
    </citation>
    <scope>NUCLEOTIDE SEQUENCE [LARGE SCALE GENOMIC DNA]</scope>
    <source>
        <strain evidence="2 3">TBM-1</strain>
    </source>
</reference>
<proteinExistence type="predicted"/>
<accession>A0A7C9PGT9</accession>
<comment type="caution">
    <text evidence="2">The sequence shown here is derived from an EMBL/GenBank/DDBJ whole genome shotgun (WGS) entry which is preliminary data.</text>
</comment>
<evidence type="ECO:0000313" key="3">
    <source>
        <dbReference type="Proteomes" id="UP000484255"/>
    </source>
</evidence>
<name>A0A7C9PGT9_9BURK</name>
<feature type="domain" description="Gcp-like" evidence="1">
    <location>
        <begin position="45"/>
        <end position="155"/>
    </location>
</feature>
<dbReference type="InterPro" id="IPR022496">
    <property type="entry name" value="T6A_TsaB"/>
</dbReference>